<protein>
    <submittedName>
        <fullName evidence="1">Uncharacterized protein</fullName>
    </submittedName>
</protein>
<evidence type="ECO:0000313" key="1">
    <source>
        <dbReference type="EMBL" id="MBX49317.1"/>
    </source>
</evidence>
<organism evidence="1">
    <name type="scientific">Rhizophora mucronata</name>
    <name type="common">Asiatic mangrove</name>
    <dbReference type="NCBI Taxonomy" id="61149"/>
    <lineage>
        <taxon>Eukaryota</taxon>
        <taxon>Viridiplantae</taxon>
        <taxon>Streptophyta</taxon>
        <taxon>Embryophyta</taxon>
        <taxon>Tracheophyta</taxon>
        <taxon>Spermatophyta</taxon>
        <taxon>Magnoliopsida</taxon>
        <taxon>eudicotyledons</taxon>
        <taxon>Gunneridae</taxon>
        <taxon>Pentapetalae</taxon>
        <taxon>rosids</taxon>
        <taxon>fabids</taxon>
        <taxon>Malpighiales</taxon>
        <taxon>Rhizophoraceae</taxon>
        <taxon>Rhizophora</taxon>
    </lineage>
</organism>
<accession>A0A2P2P3L4</accession>
<name>A0A2P2P3L4_RHIMU</name>
<dbReference type="AlphaFoldDB" id="A0A2P2P3L4"/>
<dbReference type="EMBL" id="GGEC01068833">
    <property type="protein sequence ID" value="MBX49317.1"/>
    <property type="molecule type" value="Transcribed_RNA"/>
</dbReference>
<reference evidence="1" key="1">
    <citation type="submission" date="2018-02" db="EMBL/GenBank/DDBJ databases">
        <title>Rhizophora mucronata_Transcriptome.</title>
        <authorList>
            <person name="Meera S.P."/>
            <person name="Sreeshan A."/>
            <person name="Augustine A."/>
        </authorList>
    </citation>
    <scope>NUCLEOTIDE SEQUENCE</scope>
    <source>
        <tissue evidence="1">Leaf</tissue>
    </source>
</reference>
<proteinExistence type="predicted"/>
<sequence length="32" mass="3721">MKHFQQGFSTEGKEIITNIFSPAINFRPKKIL</sequence>